<feature type="region of interest" description="Disordered" evidence="4">
    <location>
        <begin position="255"/>
        <end position="339"/>
    </location>
</feature>
<gene>
    <name evidence="6" type="ORF">PGLA1383_LOCUS41772</name>
    <name evidence="7" type="ORF">PGLA2088_LOCUS18079</name>
</gene>
<keyword evidence="3" id="KW-0479">Metal-binding</keyword>
<dbReference type="InterPro" id="IPR003000">
    <property type="entry name" value="Sirtuin"/>
</dbReference>
<evidence type="ECO:0000256" key="2">
    <source>
        <dbReference type="ARBA" id="ARBA00023027"/>
    </source>
</evidence>
<feature type="compositionally biased region" description="Basic residues" evidence="4">
    <location>
        <begin position="15"/>
        <end position="41"/>
    </location>
</feature>
<feature type="binding site" evidence="3">
    <location>
        <position position="345"/>
    </location>
    <ligand>
        <name>Zn(2+)</name>
        <dbReference type="ChEBI" id="CHEBI:29105"/>
    </ligand>
</feature>
<dbReference type="PANTHER" id="PTHR11085">
    <property type="entry name" value="NAD-DEPENDENT PROTEIN DEACYLASE SIRTUIN-5, MITOCHONDRIAL-RELATED"/>
    <property type="match status" value="1"/>
</dbReference>
<accession>A0A813J3P7</accession>
<keyword evidence="1" id="KW-0808">Transferase</keyword>
<evidence type="ECO:0000256" key="4">
    <source>
        <dbReference type="SAM" id="MobiDB-lite"/>
    </source>
</evidence>
<feature type="domain" description="Deacetylase sirtuin-type" evidence="5">
    <location>
        <begin position="85"/>
        <end position="441"/>
    </location>
</feature>
<organism evidence="7 8">
    <name type="scientific">Polarella glacialis</name>
    <name type="common">Dinoflagellate</name>
    <dbReference type="NCBI Taxonomy" id="89957"/>
    <lineage>
        <taxon>Eukaryota</taxon>
        <taxon>Sar</taxon>
        <taxon>Alveolata</taxon>
        <taxon>Dinophyceae</taxon>
        <taxon>Suessiales</taxon>
        <taxon>Suessiaceae</taxon>
        <taxon>Polarella</taxon>
    </lineage>
</organism>
<dbReference type="InterPro" id="IPR026591">
    <property type="entry name" value="Sirtuin_cat_small_dom_sf"/>
</dbReference>
<dbReference type="Gene3D" id="3.40.50.1220">
    <property type="entry name" value="TPP-binding domain"/>
    <property type="match status" value="2"/>
</dbReference>
<dbReference type="OrthoDB" id="424302at2759"/>
<evidence type="ECO:0000313" key="9">
    <source>
        <dbReference type="Proteomes" id="UP000654075"/>
    </source>
</evidence>
<evidence type="ECO:0000259" key="5">
    <source>
        <dbReference type="PROSITE" id="PS50305"/>
    </source>
</evidence>
<keyword evidence="9" id="KW-1185">Reference proteome</keyword>
<evidence type="ECO:0000256" key="3">
    <source>
        <dbReference type="PROSITE-ProRule" id="PRU00236"/>
    </source>
</evidence>
<feature type="compositionally biased region" description="Low complexity" evidence="4">
    <location>
        <begin position="286"/>
        <end position="323"/>
    </location>
</feature>
<feature type="binding site" evidence="3">
    <location>
        <position position="342"/>
    </location>
    <ligand>
        <name>Zn(2+)</name>
        <dbReference type="ChEBI" id="CHEBI:29105"/>
    </ligand>
</feature>
<evidence type="ECO:0000313" key="7">
    <source>
        <dbReference type="EMBL" id="CAE8672460.1"/>
    </source>
</evidence>
<protein>
    <recommendedName>
        <fullName evidence="5">Deacetylase sirtuin-type domain-containing protein</fullName>
    </recommendedName>
</protein>
<dbReference type="Gene3D" id="3.30.1600.10">
    <property type="entry name" value="SIR2/SIRT2 'Small Domain"/>
    <property type="match status" value="2"/>
</dbReference>
<evidence type="ECO:0000313" key="8">
    <source>
        <dbReference type="Proteomes" id="UP000626109"/>
    </source>
</evidence>
<comment type="caution">
    <text evidence="7">The sequence shown here is derived from an EMBL/GenBank/DDBJ whole genome shotgun (WGS) entry which is preliminary data.</text>
</comment>
<dbReference type="PANTHER" id="PTHR11085:SF10">
    <property type="entry name" value="NAD-DEPENDENT PROTEIN DEACYLASE SIRTUIN-5, MITOCHONDRIAL-RELATED"/>
    <property type="match status" value="1"/>
</dbReference>
<feature type="region of interest" description="Disordered" evidence="4">
    <location>
        <begin position="1"/>
        <end position="77"/>
    </location>
</feature>
<keyword evidence="2" id="KW-0520">NAD</keyword>
<reference evidence="7" key="1">
    <citation type="submission" date="2021-02" db="EMBL/GenBank/DDBJ databases">
        <authorList>
            <person name="Dougan E. K."/>
            <person name="Rhodes N."/>
            <person name="Thang M."/>
            <person name="Chan C."/>
        </authorList>
    </citation>
    <scope>NUCLEOTIDE SEQUENCE</scope>
</reference>
<proteinExistence type="predicted"/>
<dbReference type="InterPro" id="IPR026590">
    <property type="entry name" value="Ssirtuin_cat_dom"/>
</dbReference>
<dbReference type="Proteomes" id="UP000626109">
    <property type="component" value="Unassembled WGS sequence"/>
</dbReference>
<dbReference type="GO" id="GO:0070403">
    <property type="term" value="F:NAD+ binding"/>
    <property type="evidence" value="ECO:0007669"/>
    <property type="project" value="InterPro"/>
</dbReference>
<feature type="non-terminal residue" evidence="7">
    <location>
        <position position="447"/>
    </location>
</feature>
<dbReference type="SUPFAM" id="SSF52467">
    <property type="entry name" value="DHS-like NAD/FAD-binding domain"/>
    <property type="match status" value="1"/>
</dbReference>
<feature type="binding site" evidence="3">
    <location>
        <position position="217"/>
    </location>
    <ligand>
        <name>Zn(2+)</name>
        <dbReference type="ChEBI" id="CHEBI:29105"/>
    </ligand>
</feature>
<feature type="binding site" evidence="3">
    <location>
        <position position="214"/>
    </location>
    <ligand>
        <name>Zn(2+)</name>
        <dbReference type="ChEBI" id="CHEBI:29105"/>
    </ligand>
</feature>
<feature type="compositionally biased region" description="Low complexity" evidence="4">
    <location>
        <begin position="44"/>
        <end position="56"/>
    </location>
</feature>
<dbReference type="OMA" id="ACEERIM"/>
<dbReference type="Pfam" id="PF02146">
    <property type="entry name" value="SIR2"/>
    <property type="match status" value="2"/>
</dbReference>
<dbReference type="InterPro" id="IPR029035">
    <property type="entry name" value="DHS-like_NAD/FAD-binding_dom"/>
</dbReference>
<dbReference type="AlphaFoldDB" id="A0A813J3P7"/>
<dbReference type="PROSITE" id="PS50305">
    <property type="entry name" value="SIRTUIN"/>
    <property type="match status" value="1"/>
</dbReference>
<dbReference type="GO" id="GO:0017136">
    <property type="term" value="F:histone deacetylase activity, NAD-dependent"/>
    <property type="evidence" value="ECO:0007669"/>
    <property type="project" value="TreeGrafter"/>
</dbReference>
<dbReference type="Proteomes" id="UP000654075">
    <property type="component" value="Unassembled WGS sequence"/>
</dbReference>
<feature type="active site" description="Proton acceptor" evidence="3">
    <location>
        <position position="206"/>
    </location>
</feature>
<evidence type="ECO:0000313" key="6">
    <source>
        <dbReference type="EMBL" id="CAE8624666.1"/>
    </source>
</evidence>
<dbReference type="GO" id="GO:0046872">
    <property type="term" value="F:metal ion binding"/>
    <property type="evidence" value="ECO:0007669"/>
    <property type="project" value="UniProtKB-KW"/>
</dbReference>
<dbReference type="EMBL" id="CAJNNV010028459">
    <property type="protein sequence ID" value="CAE8624666.1"/>
    <property type="molecule type" value="Genomic_DNA"/>
</dbReference>
<keyword evidence="3" id="KW-0862">Zinc</keyword>
<evidence type="ECO:0000256" key="1">
    <source>
        <dbReference type="ARBA" id="ARBA00022679"/>
    </source>
</evidence>
<dbReference type="InterPro" id="IPR050134">
    <property type="entry name" value="NAD-dep_sirtuin_deacylases"/>
</dbReference>
<dbReference type="EMBL" id="CAJNNW010024443">
    <property type="protein sequence ID" value="CAE8672460.1"/>
    <property type="molecule type" value="Genomic_DNA"/>
</dbReference>
<sequence>RPRRSATPRSETPRCRRRLKAPAARRRQILLQRGPRRRPRMGGRESSSQDVSSSGSREALESAIQDASSSAPSGVREPLEPVVKAAVSDADIDTAAKLIRARGKVIAFTGAGISAESGVPTYRDPDGLWRRYDMKKVSHINNFLKDPVACWRFELELYRLLRGVKPNAGHYALVDLEEAGVVKGIVTQNVEGLHTIAGSRNVVELHGNETQALCLRCGARTSAEEAFRRIGWLDADNSIVEEALTDISTILRQETDCAASSSSSSPSPPPSPRLRTSNVPKSQKVAAKARSRSPAAKSGDASVAAARSPSADSSSSDESSTSPDPVPRGERSPAVPLGAPSCPTCGDGLLKPDAVYFGEKLDHKTLRRAEKLFKNGGVALLIGSTCKVAPASILPLMLRKRGGAMIDVNPEGSRFSKLADVWLKGPSAEVLPRLCAAIKALRENAAD</sequence>
<name>A0A813J3P7_POLGL</name>